<protein>
    <submittedName>
        <fullName evidence="1">Uncharacterized protein</fullName>
    </submittedName>
</protein>
<dbReference type="Proteomes" id="UP000700908">
    <property type="component" value="Unassembled WGS sequence"/>
</dbReference>
<name>A0ABS7MHR4_9ACTN</name>
<comment type="caution">
    <text evidence="1">The sequence shown here is derived from an EMBL/GenBank/DDBJ whole genome shotgun (WGS) entry which is preliminary data.</text>
</comment>
<keyword evidence="2" id="KW-1185">Reference proteome</keyword>
<proteinExistence type="predicted"/>
<dbReference type="RefSeq" id="WP_222198507.1">
    <property type="nucleotide sequence ID" value="NZ_JAIMFO010000004.1"/>
</dbReference>
<evidence type="ECO:0000313" key="1">
    <source>
        <dbReference type="EMBL" id="MBY4796777.1"/>
    </source>
</evidence>
<sequence>MSAFLKNVDGEVYAVEVDGHIYGIAGADGLAERARTTAEADRIAAETARVQAEILRGSAEKERVTAESARAAAQAKNNADQALNNERMMKLQPHVCVVGEYDAKTRIPTITKPNDAQLYLVPLSDSGAPGSDGDAYAEWRYVAKRWERLGVSNVDVSRITTDDIDRVSGGTAVGGESILNLTGLKYLWTKISAAIERVDTAHKTLHSALIASLSKKSDVDHTHDTATSRADGFMSSYDKRKLDDIDANANNYTLPQASAYTKGGVYLSDSPDKSKGPYSGYALTPSALASAMTPSSWTTIWSQGQWFIKCRKLGKLVELAWAFNQENGNNWQLSDSERIPYDMRPDVNISGITVATDWYANSLSDLRACYYIDTDGRMSFRIHNSRGGVCNRGHCTWIAGR</sequence>
<gene>
    <name evidence="1" type="ORF">K6V98_00130</name>
</gene>
<organism evidence="1 2">
    <name type="scientific">Collinsella ureilytica</name>
    <dbReference type="NCBI Taxonomy" id="2869515"/>
    <lineage>
        <taxon>Bacteria</taxon>
        <taxon>Bacillati</taxon>
        <taxon>Actinomycetota</taxon>
        <taxon>Coriobacteriia</taxon>
        <taxon>Coriobacteriales</taxon>
        <taxon>Coriobacteriaceae</taxon>
        <taxon>Collinsella</taxon>
    </lineage>
</organism>
<evidence type="ECO:0000313" key="2">
    <source>
        <dbReference type="Proteomes" id="UP000700908"/>
    </source>
</evidence>
<dbReference type="EMBL" id="JAIMFO010000004">
    <property type="protein sequence ID" value="MBY4796777.1"/>
    <property type="molecule type" value="Genomic_DNA"/>
</dbReference>
<reference evidence="1 2" key="1">
    <citation type="submission" date="2021-08" db="EMBL/GenBank/DDBJ databases">
        <title>Collinsella faecalis sp. nov. isolated from swine faeces.</title>
        <authorList>
            <person name="Oh B.S."/>
            <person name="Lee J.H."/>
        </authorList>
    </citation>
    <scope>NUCLEOTIDE SEQUENCE [LARGE SCALE GENOMIC DNA]</scope>
    <source>
        <strain evidence="1 2">AGMB00827</strain>
    </source>
</reference>
<accession>A0ABS7MHR4</accession>